<feature type="coiled-coil region" evidence="1">
    <location>
        <begin position="329"/>
        <end position="386"/>
    </location>
</feature>
<keyword evidence="1" id="KW-0175">Coiled coil</keyword>
<evidence type="ECO:0000313" key="2">
    <source>
        <dbReference type="EMBL" id="MBA8847054.1"/>
    </source>
</evidence>
<evidence type="ECO:0000256" key="1">
    <source>
        <dbReference type="SAM" id="Coils"/>
    </source>
</evidence>
<dbReference type="InterPro" id="IPR007139">
    <property type="entry name" value="DUF349"/>
</dbReference>
<comment type="caution">
    <text evidence="2">The sequence shown here is derived from an EMBL/GenBank/DDBJ whole genome shotgun (WGS) entry which is preliminary data.</text>
</comment>
<dbReference type="Pfam" id="PF03993">
    <property type="entry name" value="DUF349"/>
    <property type="match status" value="3"/>
</dbReference>
<reference evidence="2 3" key="1">
    <citation type="submission" date="2020-07" db="EMBL/GenBank/DDBJ databases">
        <title>Sequencing the genomes of 1000 actinobacteria strains.</title>
        <authorList>
            <person name="Klenk H.-P."/>
        </authorList>
    </citation>
    <scope>NUCLEOTIDE SEQUENCE [LARGE SCALE GENOMIC DNA]</scope>
    <source>
        <strain evidence="2 3">DSM 19663</strain>
    </source>
</reference>
<accession>A0A839EA22</accession>
<keyword evidence="3" id="KW-1185">Reference proteome</keyword>
<gene>
    <name evidence="2" type="ORF">FHX53_000618</name>
</gene>
<feature type="coiled-coil region" evidence="1">
    <location>
        <begin position="92"/>
        <end position="119"/>
    </location>
</feature>
<dbReference type="EMBL" id="JACGWX010000001">
    <property type="protein sequence ID" value="MBA8847054.1"/>
    <property type="molecule type" value="Genomic_DNA"/>
</dbReference>
<evidence type="ECO:0008006" key="4">
    <source>
        <dbReference type="Google" id="ProtNLM"/>
    </source>
</evidence>
<evidence type="ECO:0000313" key="3">
    <source>
        <dbReference type="Proteomes" id="UP000585905"/>
    </source>
</evidence>
<sequence length="411" mass="45174">MAVNEQTTVWGRVDETGTVFVTDRGVERAVGQYPDGSAEEALAYFTRKFSELEGQVRLVEQRAKGGAPAADVAKTVTHLSQTLEDAAAVGDLEALRTRLAALSGAVEKLTEEQQAEQRAAVAAAVEQRTAIVTAAEAIAAKDPSTLQWKQVSATLDDLFAQWKDHQQNGPRLPKKEADELWKRFRTARSTVESHRRAFFAGLDAEHKEAKTRKQQLVAQAEALAGQGTAGIPAYRRLLDEWKLAGRAGKKVDDALWASFKAAGDVLYAAKAEVDARENEEFAGNLEAKLALLTEAEPLLKATDRVIARNTLTNIQRRWDAIGKVPRDQVKVVEDRLRRIEQAVKALEEEHWHKNDPEKKARSQGLAAQLHDAIAALESELAEARSGKDAGRVAELEESLQARKAWLAAVDR</sequence>
<dbReference type="Proteomes" id="UP000585905">
    <property type="component" value="Unassembled WGS sequence"/>
</dbReference>
<dbReference type="AlphaFoldDB" id="A0A839EA22"/>
<protein>
    <recommendedName>
        <fullName evidence="4">DUF349 domain-containing protein</fullName>
    </recommendedName>
</protein>
<name>A0A839EA22_9MICO</name>
<organism evidence="2 3">
    <name type="scientific">Microcella alkalica</name>
    <dbReference type="NCBI Taxonomy" id="355930"/>
    <lineage>
        <taxon>Bacteria</taxon>
        <taxon>Bacillati</taxon>
        <taxon>Actinomycetota</taxon>
        <taxon>Actinomycetes</taxon>
        <taxon>Micrococcales</taxon>
        <taxon>Microbacteriaceae</taxon>
        <taxon>Microcella</taxon>
    </lineage>
</organism>
<proteinExistence type="predicted"/>
<dbReference type="RefSeq" id="WP_182489874.1">
    <property type="nucleotide sequence ID" value="NZ_BAAAOV010000007.1"/>
</dbReference>